<dbReference type="InterPro" id="IPR015500">
    <property type="entry name" value="Peptidase_S8_subtilisin-rel"/>
</dbReference>
<evidence type="ECO:0000256" key="1">
    <source>
        <dbReference type="ARBA" id="ARBA00022670"/>
    </source>
</evidence>
<dbReference type="PROSITE" id="PS50297">
    <property type="entry name" value="ANK_REP_REGION"/>
    <property type="match status" value="1"/>
</dbReference>
<comment type="caution">
    <text evidence="8">The sequence shown here is derived from an EMBL/GenBank/DDBJ whole genome shotgun (WGS) entry which is preliminary data.</text>
</comment>
<dbReference type="SUPFAM" id="SSF52743">
    <property type="entry name" value="Subtilisin-like"/>
    <property type="match status" value="1"/>
</dbReference>
<feature type="domain" description="Peptidase S8/S53" evidence="7">
    <location>
        <begin position="347"/>
        <end position="664"/>
    </location>
</feature>
<organism evidence="8 9">
    <name type="scientific">Xylaria grammica</name>
    <dbReference type="NCBI Taxonomy" id="363999"/>
    <lineage>
        <taxon>Eukaryota</taxon>
        <taxon>Fungi</taxon>
        <taxon>Dikarya</taxon>
        <taxon>Ascomycota</taxon>
        <taxon>Pezizomycotina</taxon>
        <taxon>Sordariomycetes</taxon>
        <taxon>Xylariomycetidae</taxon>
        <taxon>Xylariales</taxon>
        <taxon>Xylariaceae</taxon>
        <taxon>Xylaria</taxon>
    </lineage>
</organism>
<dbReference type="Pfam" id="PF00082">
    <property type="entry name" value="Peptidase_S8"/>
    <property type="match status" value="1"/>
</dbReference>
<dbReference type="InterPro" id="IPR000209">
    <property type="entry name" value="Peptidase_S8/S53_dom"/>
</dbReference>
<evidence type="ECO:0000313" key="9">
    <source>
        <dbReference type="Proteomes" id="UP000286045"/>
    </source>
</evidence>
<dbReference type="InterPro" id="IPR002110">
    <property type="entry name" value="Ankyrin_rpt"/>
</dbReference>
<comment type="similarity">
    <text evidence="6">Belongs to the peptidase S8 family.</text>
</comment>
<dbReference type="Pfam" id="PF12796">
    <property type="entry name" value="Ank_2"/>
    <property type="match status" value="1"/>
</dbReference>
<keyword evidence="9" id="KW-1185">Reference proteome</keyword>
<dbReference type="InterPro" id="IPR023828">
    <property type="entry name" value="Peptidase_S8_Ser-AS"/>
</dbReference>
<dbReference type="PROSITE" id="PS00138">
    <property type="entry name" value="SUBTILASE_SER"/>
    <property type="match status" value="1"/>
</dbReference>
<keyword evidence="1 6" id="KW-0645">Protease</keyword>
<dbReference type="STRING" id="363999.A0A439CP43"/>
<dbReference type="PRINTS" id="PR00723">
    <property type="entry name" value="SUBTILISIN"/>
</dbReference>
<name>A0A439CP43_9PEZI</name>
<feature type="active site" description="Charge relay system" evidence="4 6">
    <location>
        <position position="391"/>
    </location>
</feature>
<dbReference type="InterPro" id="IPR022398">
    <property type="entry name" value="Peptidase_S8_His-AS"/>
</dbReference>
<evidence type="ECO:0000256" key="6">
    <source>
        <dbReference type="PROSITE-ProRule" id="PRU01240"/>
    </source>
</evidence>
<dbReference type="InterPro" id="IPR036852">
    <property type="entry name" value="Peptidase_S8/S53_dom_sf"/>
</dbReference>
<evidence type="ECO:0000313" key="8">
    <source>
        <dbReference type="EMBL" id="RWA03870.1"/>
    </source>
</evidence>
<feature type="repeat" description="ANK" evidence="5">
    <location>
        <begin position="79"/>
        <end position="108"/>
    </location>
</feature>
<evidence type="ECO:0000256" key="2">
    <source>
        <dbReference type="ARBA" id="ARBA00022801"/>
    </source>
</evidence>
<dbReference type="EMBL" id="RYZI01000684">
    <property type="protein sequence ID" value="RWA03870.1"/>
    <property type="molecule type" value="Genomic_DNA"/>
</dbReference>
<proteinExistence type="inferred from homology"/>
<keyword evidence="5" id="KW-0040">ANK repeat</keyword>
<feature type="active site" description="Charge relay system" evidence="4 6">
    <location>
        <position position="624"/>
    </location>
</feature>
<dbReference type="InterPro" id="IPR034058">
    <property type="entry name" value="TagA/B/C/D_pept_dom"/>
</dbReference>
<evidence type="ECO:0000256" key="4">
    <source>
        <dbReference type="PIRSR" id="PIRSR615500-1"/>
    </source>
</evidence>
<dbReference type="SMART" id="SM00248">
    <property type="entry name" value="ANK"/>
    <property type="match status" value="3"/>
</dbReference>
<gene>
    <name evidence="8" type="ORF">EKO27_g11238</name>
</gene>
<dbReference type="Proteomes" id="UP000286045">
    <property type="component" value="Unassembled WGS sequence"/>
</dbReference>
<keyword evidence="2 6" id="KW-0378">Hydrolase</keyword>
<sequence>MALDYVREGTIDEVREGNIDEVREVNIDELRRSLDTGSDPDTKYKDGSTLLHVASKTGNRELVGLLLEYGAYPDTPDDSGSTALHYAQHEEVVQLLLDYGANVQAQDNKNNTPLHLAAVSGAVEIGQLLCGESSPETRGQVPIAESVPKQEPRFPIIINGNIFDNATKAALGSFHTRYLLIQTKSRINASHRKDLGQRNIQVLEYVSENTYLCFTNLRDNHETIKSRQDEFEYIGLYPRELKFSTRLGELDKDVEVDVIFHSNVEVQGELALQDKVAESSKVDKQNIKFSRQKARLTVRGSCISQIALIDKVRRIEEVSSVGIQNDQAIRLLNLPPVTAATHNVYQGKGQVIAIADTGLDLGEANDVHAAFHERVDAVEGLNGFMADFVGHGTHVSGSAVGDAMMGNVRVTGTAPQAHLVMQSISAGQGIQGTLMPPYDLTDLFRGPYEKHNARVHSNSWARMKTANGWPGYSAGAGEVDKFVWDNPDMVICFAAGNNAEYDANGTIREGQICGEALAKNCITVGASQNERPAELYGEVNYHSIQNTDHNQFPDHIGARHIASHRSYVAAFSSRGQNASARGCKPDLVAPGTYILSASSRARVPALPRHQQSGDPHWHYDSGTSMSTPLVAGCAAVLREALLNKYPRPGAHLIKALLVNGAERMFIPTTPNEFLSIQRPNIHAGLGRIDIAPSLAIASGAPGTGMSYWPPGTGALLELHSHGQTLQEKR</sequence>
<protein>
    <recommendedName>
        <fullName evidence="7">Peptidase S8/S53 domain-containing protein</fullName>
    </recommendedName>
</protein>
<feature type="active site" description="Charge relay system" evidence="4 6">
    <location>
        <position position="356"/>
    </location>
</feature>
<accession>A0A439CP43</accession>
<dbReference type="PANTHER" id="PTHR43399">
    <property type="entry name" value="SUBTILISIN-RELATED"/>
    <property type="match status" value="1"/>
</dbReference>
<dbReference type="GO" id="GO:0006508">
    <property type="term" value="P:proteolysis"/>
    <property type="evidence" value="ECO:0007669"/>
    <property type="project" value="UniProtKB-KW"/>
</dbReference>
<evidence type="ECO:0000259" key="7">
    <source>
        <dbReference type="Pfam" id="PF00082"/>
    </source>
</evidence>
<feature type="repeat" description="ANK" evidence="5">
    <location>
        <begin position="46"/>
        <end position="78"/>
    </location>
</feature>
<dbReference type="PROSITE" id="PS50088">
    <property type="entry name" value="ANK_REPEAT"/>
    <property type="match status" value="2"/>
</dbReference>
<dbReference type="PRINTS" id="PR01415">
    <property type="entry name" value="ANKYRIN"/>
</dbReference>
<dbReference type="InterPro" id="IPR051048">
    <property type="entry name" value="Peptidase_S8/S53_subtilisin"/>
</dbReference>
<dbReference type="Gene3D" id="3.40.50.200">
    <property type="entry name" value="Peptidase S8/S53 domain"/>
    <property type="match status" value="1"/>
</dbReference>
<dbReference type="Gene3D" id="1.25.40.20">
    <property type="entry name" value="Ankyrin repeat-containing domain"/>
    <property type="match status" value="1"/>
</dbReference>
<dbReference type="SUPFAM" id="SSF48403">
    <property type="entry name" value="Ankyrin repeat"/>
    <property type="match status" value="1"/>
</dbReference>
<dbReference type="PROSITE" id="PS00137">
    <property type="entry name" value="SUBTILASE_HIS"/>
    <property type="match status" value="1"/>
</dbReference>
<keyword evidence="3 6" id="KW-0720">Serine protease</keyword>
<dbReference type="AlphaFoldDB" id="A0A439CP43"/>
<dbReference type="PROSITE" id="PS51892">
    <property type="entry name" value="SUBTILASE"/>
    <property type="match status" value="1"/>
</dbReference>
<dbReference type="GO" id="GO:0004252">
    <property type="term" value="F:serine-type endopeptidase activity"/>
    <property type="evidence" value="ECO:0007669"/>
    <property type="project" value="UniProtKB-UniRule"/>
</dbReference>
<evidence type="ECO:0000256" key="3">
    <source>
        <dbReference type="ARBA" id="ARBA00022825"/>
    </source>
</evidence>
<dbReference type="PANTHER" id="PTHR43399:SF5">
    <property type="entry name" value="PEPTIDASE S8 FAMILY WITH PROTEASE-ASSOCIATED DOMAIN"/>
    <property type="match status" value="1"/>
</dbReference>
<dbReference type="InterPro" id="IPR036770">
    <property type="entry name" value="Ankyrin_rpt-contain_sf"/>
</dbReference>
<reference evidence="8 9" key="1">
    <citation type="submission" date="2018-12" db="EMBL/GenBank/DDBJ databases">
        <title>Draft genome sequence of Xylaria grammica IHI A82.</title>
        <authorList>
            <person name="Buettner E."/>
            <person name="Kellner H."/>
        </authorList>
    </citation>
    <scope>NUCLEOTIDE SEQUENCE [LARGE SCALE GENOMIC DNA]</scope>
    <source>
        <strain evidence="8 9">IHI A82</strain>
    </source>
</reference>
<evidence type="ECO:0000256" key="5">
    <source>
        <dbReference type="PROSITE-ProRule" id="PRU00023"/>
    </source>
</evidence>
<dbReference type="CDD" id="cd04842">
    <property type="entry name" value="Peptidases_S8_Kp43_protease"/>
    <property type="match status" value="1"/>
</dbReference>